<dbReference type="EMBL" id="BMAT01013178">
    <property type="protein sequence ID" value="GFS07103.1"/>
    <property type="molecule type" value="Genomic_DNA"/>
</dbReference>
<dbReference type="AlphaFoldDB" id="A0AAV4IBW8"/>
<reference evidence="2 3" key="1">
    <citation type="journal article" date="2021" name="Elife">
        <title>Chloroplast acquisition without the gene transfer in kleptoplastic sea slugs, Plakobranchus ocellatus.</title>
        <authorList>
            <person name="Maeda T."/>
            <person name="Takahashi S."/>
            <person name="Yoshida T."/>
            <person name="Shimamura S."/>
            <person name="Takaki Y."/>
            <person name="Nagai Y."/>
            <person name="Toyoda A."/>
            <person name="Suzuki Y."/>
            <person name="Arimoto A."/>
            <person name="Ishii H."/>
            <person name="Satoh N."/>
            <person name="Nishiyama T."/>
            <person name="Hasebe M."/>
            <person name="Maruyama T."/>
            <person name="Minagawa J."/>
            <person name="Obokata J."/>
            <person name="Shigenobu S."/>
        </authorList>
    </citation>
    <scope>NUCLEOTIDE SEQUENCE [LARGE SCALE GENOMIC DNA]</scope>
</reference>
<evidence type="ECO:0000256" key="1">
    <source>
        <dbReference type="SAM" id="MobiDB-lite"/>
    </source>
</evidence>
<protein>
    <recommendedName>
        <fullName evidence="4">Retropepsins domain-containing protein</fullName>
    </recommendedName>
</protein>
<proteinExistence type="predicted"/>
<gene>
    <name evidence="2" type="ORF">ElyMa_006561800</name>
</gene>
<name>A0AAV4IBW8_9GAST</name>
<evidence type="ECO:0008006" key="4">
    <source>
        <dbReference type="Google" id="ProtNLM"/>
    </source>
</evidence>
<comment type="caution">
    <text evidence="2">The sequence shown here is derived from an EMBL/GenBank/DDBJ whole genome shotgun (WGS) entry which is preliminary data.</text>
</comment>
<keyword evidence="3" id="KW-1185">Reference proteome</keyword>
<feature type="region of interest" description="Disordered" evidence="1">
    <location>
        <begin position="56"/>
        <end position="100"/>
    </location>
</feature>
<dbReference type="Proteomes" id="UP000762676">
    <property type="component" value="Unassembled WGS sequence"/>
</dbReference>
<evidence type="ECO:0000313" key="2">
    <source>
        <dbReference type="EMBL" id="GFS07103.1"/>
    </source>
</evidence>
<evidence type="ECO:0000313" key="3">
    <source>
        <dbReference type="Proteomes" id="UP000762676"/>
    </source>
</evidence>
<sequence>MLRKGALPPFAVSFRALYSAAERTLGPSPTVCKKPSTPYLLNKGRQVTKLTSLVAEGRSQPAAPRREFRGYNCQKGGARSQQLPRRPQAPTPREGGKYQAPAWVSLTANDRLQDSLLRRPEGQCPVAKLEVLGMKIEVVMDTGSQVSTSTRFFLEGISSPAAES</sequence>
<organism evidence="2 3">
    <name type="scientific">Elysia marginata</name>
    <dbReference type="NCBI Taxonomy" id="1093978"/>
    <lineage>
        <taxon>Eukaryota</taxon>
        <taxon>Metazoa</taxon>
        <taxon>Spiralia</taxon>
        <taxon>Lophotrochozoa</taxon>
        <taxon>Mollusca</taxon>
        <taxon>Gastropoda</taxon>
        <taxon>Heterobranchia</taxon>
        <taxon>Euthyneura</taxon>
        <taxon>Panpulmonata</taxon>
        <taxon>Sacoglossa</taxon>
        <taxon>Placobranchoidea</taxon>
        <taxon>Plakobranchidae</taxon>
        <taxon>Elysia</taxon>
    </lineage>
</organism>
<accession>A0AAV4IBW8</accession>